<evidence type="ECO:0000313" key="1">
    <source>
        <dbReference type="EMBL" id="SDL77446.1"/>
    </source>
</evidence>
<name>A0A1G9MT25_9SPHI</name>
<dbReference type="InterPro" id="IPR023214">
    <property type="entry name" value="HAD_sf"/>
</dbReference>
<protein>
    <submittedName>
        <fullName evidence="1">Phosphoglycolate phosphatase, HAD superfamily</fullName>
    </submittedName>
</protein>
<dbReference type="RefSeq" id="WP_074605036.1">
    <property type="nucleotide sequence ID" value="NZ_FNGY01000002.1"/>
</dbReference>
<dbReference type="Proteomes" id="UP000183200">
    <property type="component" value="Unassembled WGS sequence"/>
</dbReference>
<reference evidence="2" key="1">
    <citation type="submission" date="2016-10" db="EMBL/GenBank/DDBJ databases">
        <authorList>
            <person name="Varghese N."/>
            <person name="Submissions S."/>
        </authorList>
    </citation>
    <scope>NUCLEOTIDE SEQUENCE [LARGE SCALE GENOMIC DNA]</scope>
    <source>
        <strain evidence="2">DSM 19110</strain>
    </source>
</reference>
<dbReference type="STRING" id="430522.BFS30_16595"/>
<keyword evidence="2" id="KW-1185">Reference proteome</keyword>
<proteinExistence type="predicted"/>
<dbReference type="EMBL" id="FNGY01000002">
    <property type="protein sequence ID" value="SDL77446.1"/>
    <property type="molecule type" value="Genomic_DNA"/>
</dbReference>
<dbReference type="Pfam" id="PF13419">
    <property type="entry name" value="HAD_2"/>
    <property type="match status" value="1"/>
</dbReference>
<sequence>MVSEKFLEEKQAFVFELDDVLYPEKDYLLQVYYLFAQFIEYGEQLNATEILQFMQEKHLADGPEDIFAQTAAKFDIPLKYQVNYDLLLQNARLPLKLLIFNKMLNLLQEVVGKGKQLFLFVAGDPAMQLNKIRQIEWNGLEQNLLVYFAAEIGEKPSAAGLELILEKHGLKREDLLFIGKEGLDRECASNAKIDFLAIDKLLQD</sequence>
<dbReference type="Gene3D" id="3.40.50.1000">
    <property type="entry name" value="HAD superfamily/HAD-like"/>
    <property type="match status" value="1"/>
</dbReference>
<dbReference type="AlphaFoldDB" id="A0A1G9MT25"/>
<dbReference type="CDD" id="cd01427">
    <property type="entry name" value="HAD_like"/>
    <property type="match status" value="1"/>
</dbReference>
<dbReference type="SUPFAM" id="SSF56784">
    <property type="entry name" value="HAD-like"/>
    <property type="match status" value="1"/>
</dbReference>
<organism evidence="1 2">
    <name type="scientific">Pedobacter steynii</name>
    <dbReference type="NCBI Taxonomy" id="430522"/>
    <lineage>
        <taxon>Bacteria</taxon>
        <taxon>Pseudomonadati</taxon>
        <taxon>Bacteroidota</taxon>
        <taxon>Sphingobacteriia</taxon>
        <taxon>Sphingobacteriales</taxon>
        <taxon>Sphingobacteriaceae</taxon>
        <taxon>Pedobacter</taxon>
    </lineage>
</organism>
<evidence type="ECO:0000313" key="2">
    <source>
        <dbReference type="Proteomes" id="UP000183200"/>
    </source>
</evidence>
<accession>A0A1G9MT25</accession>
<dbReference type="OrthoDB" id="791795at2"/>
<gene>
    <name evidence="1" type="ORF">SAMN05421820_102115</name>
</gene>
<dbReference type="InterPro" id="IPR036412">
    <property type="entry name" value="HAD-like_sf"/>
</dbReference>
<dbReference type="InterPro" id="IPR041492">
    <property type="entry name" value="HAD_2"/>
</dbReference>
<dbReference type="Gene3D" id="1.10.150.520">
    <property type="match status" value="1"/>
</dbReference>